<dbReference type="InterPro" id="IPR055199">
    <property type="entry name" value="Hda_lid"/>
</dbReference>
<dbReference type="InterPro" id="IPR027417">
    <property type="entry name" value="P-loop_NTPase"/>
</dbReference>
<evidence type="ECO:0000313" key="3">
    <source>
        <dbReference type="Proteomes" id="UP001326613"/>
    </source>
</evidence>
<dbReference type="Gene3D" id="3.40.50.300">
    <property type="entry name" value="P-loop containing nucleotide triphosphate hydrolases"/>
    <property type="match status" value="1"/>
</dbReference>
<protein>
    <submittedName>
        <fullName evidence="2">DnaA-like protein</fullName>
    </submittedName>
</protein>
<dbReference type="EMBL" id="CP112932">
    <property type="protein sequence ID" value="WPY01153.1"/>
    <property type="molecule type" value="Genomic_DNA"/>
</dbReference>
<keyword evidence="3" id="KW-1185">Reference proteome</keyword>
<sequence length="219" mass="25640">MQQLTMPLNTTTSYHLDEFIVSSSNHYAYTIIQQWPNHWGVLPYPFCILLYGSKSSGKTHLAKIWQQNSNAFILTRDNSLSPSLLELYDAFIIEDIELNWLSQDILHHINFFNENKKYLLMTTSNSLNNFTLHDLTSRINSILKLTIAQPDDQLMQILIFKYFSNYSINLSEQVLNFLLAHLPREFDQIIYLLTKVNSFALEHRRNITVPLIKEVIKKT</sequence>
<organism evidence="2 3">
    <name type="scientific">Candidatus Trichorickettsia mobilis</name>
    <dbReference type="NCBI Taxonomy" id="1346319"/>
    <lineage>
        <taxon>Bacteria</taxon>
        <taxon>Pseudomonadati</taxon>
        <taxon>Pseudomonadota</taxon>
        <taxon>Alphaproteobacteria</taxon>
        <taxon>Rickettsiales</taxon>
        <taxon>Rickettsiaceae</taxon>
        <taxon>Rickettsieae</taxon>
        <taxon>Candidatus Trichorickettsia</taxon>
    </lineage>
</organism>
<proteinExistence type="predicted"/>
<dbReference type="PANTHER" id="PTHR30050">
    <property type="entry name" value="CHROMOSOMAL REPLICATION INITIATOR PROTEIN DNAA"/>
    <property type="match status" value="1"/>
</dbReference>
<dbReference type="SUPFAM" id="SSF52540">
    <property type="entry name" value="P-loop containing nucleoside triphosphate hydrolases"/>
    <property type="match status" value="1"/>
</dbReference>
<dbReference type="RefSeq" id="WP_323737951.1">
    <property type="nucleotide sequence ID" value="NZ_CP112932.1"/>
</dbReference>
<accession>A0ABZ0UU28</accession>
<evidence type="ECO:0000313" key="2">
    <source>
        <dbReference type="EMBL" id="WPY01153.1"/>
    </source>
</evidence>
<dbReference type="Pfam" id="PF22688">
    <property type="entry name" value="Hda_lid"/>
    <property type="match status" value="1"/>
</dbReference>
<name>A0ABZ0UU28_9RICK</name>
<gene>
    <name evidence="2" type="ORF">Trichorick_01057</name>
</gene>
<reference evidence="2 3" key="1">
    <citation type="submission" date="2022-10" db="EMBL/GenBank/DDBJ databases">
        <title>Host association and intracellularity evolved multiple times independently in the Rickettsiales.</title>
        <authorList>
            <person name="Castelli M."/>
            <person name="Nardi T."/>
            <person name="Gammuto L."/>
            <person name="Bellinzona G."/>
            <person name="Sabaneyeva E."/>
            <person name="Potekhin A."/>
            <person name="Serra V."/>
            <person name="Petroni G."/>
            <person name="Sassera D."/>
        </authorList>
    </citation>
    <scope>NUCLEOTIDE SEQUENCE [LARGE SCALE GENOMIC DNA]</scope>
    <source>
        <strain evidence="2 3">Kr 154-4</strain>
    </source>
</reference>
<feature type="domain" description="Hda lid" evidence="1">
    <location>
        <begin position="167"/>
        <end position="216"/>
    </location>
</feature>
<dbReference type="Gene3D" id="1.10.8.60">
    <property type="match status" value="1"/>
</dbReference>
<dbReference type="Proteomes" id="UP001326613">
    <property type="component" value="Chromosome"/>
</dbReference>
<dbReference type="PANTHER" id="PTHR30050:SF5">
    <property type="entry name" value="DNAA REGULATORY INACTIVATOR HDA"/>
    <property type="match status" value="1"/>
</dbReference>
<evidence type="ECO:0000259" key="1">
    <source>
        <dbReference type="Pfam" id="PF22688"/>
    </source>
</evidence>